<feature type="domain" description="ORC1/DEAH AAA+ ATPase" evidence="1">
    <location>
        <begin position="232"/>
        <end position="339"/>
    </location>
</feature>
<gene>
    <name evidence="2" type="ORF">MCHLO_12492</name>
</gene>
<dbReference type="Gene3D" id="1.25.40.10">
    <property type="entry name" value="Tetratricopeptide repeat domain"/>
    <property type="match status" value="2"/>
</dbReference>
<dbReference type="Pfam" id="PF13401">
    <property type="entry name" value="AAA_22"/>
    <property type="match status" value="1"/>
</dbReference>
<evidence type="ECO:0000313" key="3">
    <source>
        <dbReference type="Proteomes" id="UP000815677"/>
    </source>
</evidence>
<dbReference type="Gene3D" id="1.20.930.20">
    <property type="entry name" value="Adaptor protein Cbl, N-terminal domain"/>
    <property type="match status" value="1"/>
</dbReference>
<dbReference type="InterPro" id="IPR011990">
    <property type="entry name" value="TPR-like_helical_dom_sf"/>
</dbReference>
<sequence length="1056" mass="116805">MPLTTSRGQKLLNYVSSAVSVLNEISASSDLPYLETIVGVTNFILDSLKAAKAQSESNDSLLEHIHAVLCAVARLSVTSGDSYVSPVVLGAVGRLSETLQRIATILEEQKGQGRLRRLLKSSENTASLGECKTSLKSLLETFSVQLRLDAAQETSRLQEDAEERHSQLMELLAVERERSLNETSSLSRGASLRGSSSTSLLSFLPAAPKIFHGRDIELAHLLDTLTNDFARIAILGAGGIGKTTLVTAALHHDDVRQKYRERYFVGCEVASTPQALIAVIASNIGIKLAQQPLQAILRQLAKGPPTLLVLDNLETPWEVPDSKNEVEEVLSKLSELSNLSLVVTMRGAERPSKVTMRGAERPAKVLWTRPHLPSLSPLSESAARDVFCDIADIPESTEDAESLEQILAIADSLPLALHLLANQVAVDGYGATLARWEIEKTRVMSDGYDKRMSLEISLQISLSSPRLIALDGALRLLSLLSILPNGLSDSELTNSTSVIPDPRACRTVLLQTALAYLDRGSVKVLAPVRSYIFATAPPTFEIIHPLHVYYCGLLGIWWEFQAQRDDHVDQRILNVLGNVSSVLTVALDALEPAGNSTQSGFELNATLRSAILLDSFMHESIHTSYKPWYRVAKYLDSDPQLRAAYVSHLVFWEGSRMAREEVDGLLAGMFEPSDQLADLQGQAELKLSLSVYLGRHTDQLQEAHKSVQEAMELARRAGNVAQQIRVCKRLLGFANLNGRRQDSLAALQEAEALTSQLGQLSISGRLMGLKASVYKSMGRLSLAISLGNEARRLYSACGAEQSSRMISVLDVLADIYHRKTEYAEARAIHIDLIRRTSRDRSPLFFATANANIALVDILAQAPEESILEHLAIAREVYAQHKFPWGLQLVDLRTADLHLRRGDRLAARELYQKLLDTPNLDKTMRGWCLSKFASPELRLDETASPTRWSAIYLAHVRRFDDTLKITDALRCFGDIFLMENDVETATTLFQLALDGFTRMDVHREKAVCLSRLAAIWRDQGDLVKAREHWVQAKALYERSSQLEQVDVVDDLLKALDR</sequence>
<dbReference type="InterPro" id="IPR059179">
    <property type="entry name" value="MLKL-like_MCAfunc"/>
</dbReference>
<dbReference type="InterPro" id="IPR036537">
    <property type="entry name" value="Adaptor_Cbl_N_dom_sf"/>
</dbReference>
<evidence type="ECO:0000259" key="1">
    <source>
        <dbReference type="Pfam" id="PF13401"/>
    </source>
</evidence>
<dbReference type="SUPFAM" id="SSF48452">
    <property type="entry name" value="TPR-like"/>
    <property type="match status" value="2"/>
</dbReference>
<dbReference type="PANTHER" id="PTHR47691:SF3">
    <property type="entry name" value="HTH-TYPE TRANSCRIPTIONAL REGULATOR RV0890C-RELATED"/>
    <property type="match status" value="1"/>
</dbReference>
<dbReference type="EMBL" id="DF849130">
    <property type="protein sequence ID" value="GAT55762.1"/>
    <property type="molecule type" value="Genomic_DNA"/>
</dbReference>
<proteinExistence type="predicted"/>
<dbReference type="Proteomes" id="UP000815677">
    <property type="component" value="Unassembled WGS sequence"/>
</dbReference>
<dbReference type="Gene3D" id="3.40.50.300">
    <property type="entry name" value="P-loop containing nucleotide triphosphate hydrolases"/>
    <property type="match status" value="1"/>
</dbReference>
<protein>
    <recommendedName>
        <fullName evidence="1">ORC1/DEAH AAA+ ATPase domain-containing protein</fullName>
    </recommendedName>
</protein>
<reference evidence="2" key="1">
    <citation type="submission" date="2014-09" db="EMBL/GenBank/DDBJ databases">
        <title>Genome sequence of the luminous mushroom Mycena chlorophos for searching fungal bioluminescence genes.</title>
        <authorList>
            <person name="Tanaka Y."/>
            <person name="Kasuga D."/>
            <person name="Oba Y."/>
            <person name="Hase S."/>
            <person name="Sato K."/>
            <person name="Oba Y."/>
            <person name="Sakakibara Y."/>
        </authorList>
    </citation>
    <scope>NUCLEOTIDE SEQUENCE</scope>
</reference>
<evidence type="ECO:0000313" key="2">
    <source>
        <dbReference type="EMBL" id="GAT55762.1"/>
    </source>
</evidence>
<name>A0ABQ0LYW2_MYCCL</name>
<dbReference type="PANTHER" id="PTHR47691">
    <property type="entry name" value="REGULATOR-RELATED"/>
    <property type="match status" value="1"/>
</dbReference>
<dbReference type="PRINTS" id="PR00364">
    <property type="entry name" value="DISEASERSIST"/>
</dbReference>
<organism evidence="2 3">
    <name type="scientific">Mycena chlorophos</name>
    <name type="common">Agaric fungus</name>
    <name type="synonym">Agaricus chlorophos</name>
    <dbReference type="NCBI Taxonomy" id="658473"/>
    <lineage>
        <taxon>Eukaryota</taxon>
        <taxon>Fungi</taxon>
        <taxon>Dikarya</taxon>
        <taxon>Basidiomycota</taxon>
        <taxon>Agaricomycotina</taxon>
        <taxon>Agaricomycetes</taxon>
        <taxon>Agaricomycetidae</taxon>
        <taxon>Agaricales</taxon>
        <taxon>Marasmiineae</taxon>
        <taxon>Mycenaceae</taxon>
        <taxon>Mycena</taxon>
    </lineage>
</organism>
<dbReference type="SUPFAM" id="SSF52540">
    <property type="entry name" value="P-loop containing nucleoside triphosphate hydrolases"/>
    <property type="match status" value="1"/>
</dbReference>
<keyword evidence="3" id="KW-1185">Reference proteome</keyword>
<dbReference type="InterPro" id="IPR049945">
    <property type="entry name" value="AAA_22"/>
</dbReference>
<dbReference type="InterPro" id="IPR027417">
    <property type="entry name" value="P-loop_NTPase"/>
</dbReference>
<accession>A0ABQ0LYW2</accession>
<dbReference type="CDD" id="cd21037">
    <property type="entry name" value="MLKL_NTD"/>
    <property type="match status" value="1"/>
</dbReference>